<evidence type="ECO:0000313" key="6">
    <source>
        <dbReference type="Proteomes" id="UP000186228"/>
    </source>
</evidence>
<dbReference type="PANTHER" id="PTHR30469:SF11">
    <property type="entry name" value="BLL4320 PROTEIN"/>
    <property type="match status" value="1"/>
</dbReference>
<dbReference type="GO" id="GO:1990281">
    <property type="term" value="C:efflux pump complex"/>
    <property type="evidence" value="ECO:0007669"/>
    <property type="project" value="TreeGrafter"/>
</dbReference>
<dbReference type="FunFam" id="2.40.30.170:FF:000010">
    <property type="entry name" value="Efflux RND transporter periplasmic adaptor subunit"/>
    <property type="match status" value="1"/>
</dbReference>
<keyword evidence="6" id="KW-1185">Reference proteome</keyword>
<feature type="domain" description="CzcB-like barrel-sandwich hybrid" evidence="4">
    <location>
        <begin position="70"/>
        <end position="194"/>
    </location>
</feature>
<dbReference type="InterPro" id="IPR058792">
    <property type="entry name" value="Beta-barrel_RND_2"/>
</dbReference>
<dbReference type="Gene3D" id="1.10.287.470">
    <property type="entry name" value="Helix hairpin bin"/>
    <property type="match status" value="1"/>
</dbReference>
<dbReference type="Gene3D" id="2.40.50.100">
    <property type="match status" value="1"/>
</dbReference>
<dbReference type="InterPro" id="IPR058627">
    <property type="entry name" value="MdtA-like_C"/>
</dbReference>
<dbReference type="InterPro" id="IPR006143">
    <property type="entry name" value="RND_pump_MFP"/>
</dbReference>
<protein>
    <submittedName>
        <fullName evidence="5">Membrane fusion protein, multidrug efflux system</fullName>
    </submittedName>
</protein>
<evidence type="ECO:0000259" key="2">
    <source>
        <dbReference type="Pfam" id="PF25954"/>
    </source>
</evidence>
<dbReference type="Pfam" id="PF25967">
    <property type="entry name" value="RND-MFP_C"/>
    <property type="match status" value="1"/>
</dbReference>
<accession>A0A1C3VJB5</accession>
<dbReference type="AlphaFoldDB" id="A0A1C3VJB5"/>
<gene>
    <name evidence="5" type="ORF">GA0061100_106244</name>
</gene>
<dbReference type="STRING" id="52131.GA0061100_106244"/>
<dbReference type="Gene3D" id="2.40.420.20">
    <property type="match status" value="1"/>
</dbReference>
<dbReference type="PANTHER" id="PTHR30469">
    <property type="entry name" value="MULTIDRUG RESISTANCE PROTEIN MDTA"/>
    <property type="match status" value="1"/>
</dbReference>
<sequence length="377" mass="40259">MIKRMIIMLIIIGLILGGIFGFQAFKNRMIAAYLANLKSPPQTISTITAAMSPWQTTLQSIGSFNAVEGANLSAQVQGIVQKIGFEDGQDVKKGDLIVQLLADQQIATLDQYKATMANAQIAYDRDSRLIKANTIAQSQVDSDLATWKAAQAQVASQQALIDQYSIRAPFDGHLGIRLVSLGQYLSAGTAVVTLQSLDPIQFDFSMPQQALSQLKVGQAVTATVDAYGNRTFDGKITAISPLVDTQSRNITIRATFANPDRKLLPGMFGNITVVVGEPKEYISLPQTAVTINPYGNVVYVVTDKGNGADGKPQLVANQKFVSTGQARGDQIAVTKGLNAGEVVVTSGQLKLNNGSPVIINNEVQPSNDPNANPANPN</sequence>
<dbReference type="SUPFAM" id="SSF111369">
    <property type="entry name" value="HlyD-like secretion proteins"/>
    <property type="match status" value="1"/>
</dbReference>
<feature type="domain" description="CusB-like beta-barrel" evidence="2">
    <location>
        <begin position="204"/>
        <end position="273"/>
    </location>
</feature>
<comment type="similarity">
    <text evidence="1">Belongs to the membrane fusion protein (MFP) (TC 8.A.1) family.</text>
</comment>
<organism evidence="5 6">
    <name type="scientific">Rhizobium hainanense</name>
    <dbReference type="NCBI Taxonomy" id="52131"/>
    <lineage>
        <taxon>Bacteria</taxon>
        <taxon>Pseudomonadati</taxon>
        <taxon>Pseudomonadota</taxon>
        <taxon>Alphaproteobacteria</taxon>
        <taxon>Hyphomicrobiales</taxon>
        <taxon>Rhizobiaceae</taxon>
        <taxon>Rhizobium/Agrobacterium group</taxon>
        <taxon>Rhizobium</taxon>
    </lineage>
</organism>
<dbReference type="NCBIfam" id="TIGR01730">
    <property type="entry name" value="RND_mfp"/>
    <property type="match status" value="1"/>
</dbReference>
<dbReference type="Proteomes" id="UP000186228">
    <property type="component" value="Unassembled WGS sequence"/>
</dbReference>
<dbReference type="Pfam" id="PF25973">
    <property type="entry name" value="BSH_CzcB"/>
    <property type="match status" value="1"/>
</dbReference>
<dbReference type="GO" id="GO:0015562">
    <property type="term" value="F:efflux transmembrane transporter activity"/>
    <property type="evidence" value="ECO:0007669"/>
    <property type="project" value="TreeGrafter"/>
</dbReference>
<feature type="domain" description="Multidrug resistance protein MdtA-like C-terminal permuted SH3" evidence="3">
    <location>
        <begin position="284"/>
        <end position="347"/>
    </location>
</feature>
<evidence type="ECO:0000256" key="1">
    <source>
        <dbReference type="ARBA" id="ARBA00009477"/>
    </source>
</evidence>
<reference evidence="6" key="1">
    <citation type="submission" date="2016-08" db="EMBL/GenBank/DDBJ databases">
        <authorList>
            <person name="Varghese N."/>
            <person name="Submissions Spin"/>
        </authorList>
    </citation>
    <scope>NUCLEOTIDE SEQUENCE [LARGE SCALE GENOMIC DNA]</scope>
    <source>
        <strain evidence="6">CCBAU 57015</strain>
    </source>
</reference>
<dbReference type="Pfam" id="PF25954">
    <property type="entry name" value="Beta-barrel_RND_2"/>
    <property type="match status" value="1"/>
</dbReference>
<dbReference type="EMBL" id="FMAC01000006">
    <property type="protein sequence ID" value="SCB27809.1"/>
    <property type="molecule type" value="Genomic_DNA"/>
</dbReference>
<evidence type="ECO:0000259" key="3">
    <source>
        <dbReference type="Pfam" id="PF25967"/>
    </source>
</evidence>
<dbReference type="InterPro" id="IPR058647">
    <property type="entry name" value="BSH_CzcB-like"/>
</dbReference>
<evidence type="ECO:0000259" key="4">
    <source>
        <dbReference type="Pfam" id="PF25973"/>
    </source>
</evidence>
<proteinExistence type="inferred from homology"/>
<evidence type="ECO:0000313" key="5">
    <source>
        <dbReference type="EMBL" id="SCB27809.1"/>
    </source>
</evidence>
<name>A0A1C3VJB5_9HYPH</name>
<dbReference type="OrthoDB" id="9806939at2"/>
<dbReference type="Gene3D" id="2.40.30.170">
    <property type="match status" value="1"/>
</dbReference>